<dbReference type="PATRIC" id="fig|1029756.8.peg.2743"/>
<accession>V5SE36</accession>
<evidence type="ECO:0000259" key="2">
    <source>
        <dbReference type="PROSITE" id="PS50975"/>
    </source>
</evidence>
<dbReference type="PROSITE" id="PS50975">
    <property type="entry name" value="ATP_GRASP"/>
    <property type="match status" value="1"/>
</dbReference>
<sequence>MNRPVTSTDLSDARPTGPRIVLFVEDGSGDWHARRLKRAMEARGASVVTTTLSACAFDTSSPSGLEIPGFDGLLPDGAFVRSVSTGTLEQITFRLGILHALRESGVRVWNDARAIERCVDKSTATFLFRKAGLPTPPTRVVEMRDRAHAHLCAHPRPFVVKPLFGSQGNGVCRVRGPEYLPPPEDVNNVYYMQHYLRAPDATTFEDWRVFVSQGRVLSTMIRRGKTWITNVHQGAEAIAHDPCEEMSGLALAGVAAIGADYAGVDVIRDQSGQLMLLEINSNPAWKGLQAVTDADIADVLAADFLAAVLKAPAR</sequence>
<keyword evidence="1" id="KW-0547">Nucleotide-binding</keyword>
<dbReference type="SUPFAM" id="SSF56059">
    <property type="entry name" value="Glutathione synthetase ATP-binding domain-like"/>
    <property type="match status" value="1"/>
</dbReference>
<dbReference type="GO" id="GO:0005524">
    <property type="term" value="F:ATP binding"/>
    <property type="evidence" value="ECO:0007669"/>
    <property type="project" value="UniProtKB-UniRule"/>
</dbReference>
<proteinExistence type="predicted"/>
<dbReference type="GO" id="GO:0016879">
    <property type="term" value="F:ligase activity, forming carbon-nitrogen bonds"/>
    <property type="evidence" value="ECO:0007669"/>
    <property type="project" value="TreeGrafter"/>
</dbReference>
<dbReference type="OrthoDB" id="9786585at2"/>
<evidence type="ECO:0000313" key="4">
    <source>
        <dbReference type="Proteomes" id="UP000018542"/>
    </source>
</evidence>
<dbReference type="KEGG" id="hni:W911_13180"/>
<reference evidence="3 4" key="1">
    <citation type="journal article" date="2014" name="Genome Announc.">
        <title>Complete Genome Sequence of Hyphomicrobium nitrativorans Strain NL23, a Denitrifying Bacterium Isolated from Biofilm of a Methanol-Fed Denitrification System Treating Seawater at the Montreal Biodome.</title>
        <authorList>
            <person name="Martineau C."/>
            <person name="Villeneuve C."/>
            <person name="Mauffrey F."/>
            <person name="Villemur R."/>
        </authorList>
    </citation>
    <scope>NUCLEOTIDE SEQUENCE [LARGE SCALE GENOMIC DNA]</scope>
    <source>
        <strain evidence="3">NL23</strain>
    </source>
</reference>
<organism evidence="3 4">
    <name type="scientific">Hyphomicrobium nitrativorans NL23</name>
    <dbReference type="NCBI Taxonomy" id="1029756"/>
    <lineage>
        <taxon>Bacteria</taxon>
        <taxon>Pseudomonadati</taxon>
        <taxon>Pseudomonadota</taxon>
        <taxon>Alphaproteobacteria</taxon>
        <taxon>Hyphomicrobiales</taxon>
        <taxon>Hyphomicrobiaceae</taxon>
        <taxon>Hyphomicrobium</taxon>
    </lineage>
</organism>
<dbReference type="AlphaFoldDB" id="V5SE36"/>
<dbReference type="Gene3D" id="3.40.50.20">
    <property type="match status" value="1"/>
</dbReference>
<dbReference type="GO" id="GO:0046872">
    <property type="term" value="F:metal ion binding"/>
    <property type="evidence" value="ECO:0007669"/>
    <property type="project" value="InterPro"/>
</dbReference>
<dbReference type="PANTHER" id="PTHR21621:SF0">
    <property type="entry name" value="BETA-CITRYLGLUTAMATE SYNTHASE B-RELATED"/>
    <property type="match status" value="1"/>
</dbReference>
<dbReference type="STRING" id="1029756.W911_13180"/>
<dbReference type="Proteomes" id="UP000018542">
    <property type="component" value="Chromosome"/>
</dbReference>
<dbReference type="HOGENOM" id="CLU_054353_2_0_5"/>
<keyword evidence="1" id="KW-0067">ATP-binding</keyword>
<dbReference type="Pfam" id="PF08443">
    <property type="entry name" value="RimK"/>
    <property type="match status" value="1"/>
</dbReference>
<gene>
    <name evidence="3" type="ORF">W911_13180</name>
</gene>
<keyword evidence="4" id="KW-1185">Reference proteome</keyword>
<dbReference type="InterPro" id="IPR011761">
    <property type="entry name" value="ATP-grasp"/>
</dbReference>
<keyword evidence="3" id="KW-0436">Ligase</keyword>
<dbReference type="InterPro" id="IPR013651">
    <property type="entry name" value="ATP-grasp_RimK-type"/>
</dbReference>
<dbReference type="Gene3D" id="3.30.470.20">
    <property type="entry name" value="ATP-grasp fold, B domain"/>
    <property type="match status" value="1"/>
</dbReference>
<dbReference type="EMBL" id="CP006912">
    <property type="protein sequence ID" value="AHB49146.1"/>
    <property type="molecule type" value="Genomic_DNA"/>
</dbReference>
<dbReference type="GO" id="GO:0005737">
    <property type="term" value="C:cytoplasm"/>
    <property type="evidence" value="ECO:0007669"/>
    <property type="project" value="TreeGrafter"/>
</dbReference>
<evidence type="ECO:0000256" key="1">
    <source>
        <dbReference type="PROSITE-ProRule" id="PRU00409"/>
    </source>
</evidence>
<dbReference type="RefSeq" id="WP_023787964.1">
    <property type="nucleotide sequence ID" value="NC_022997.1"/>
</dbReference>
<dbReference type="PANTHER" id="PTHR21621">
    <property type="entry name" value="RIBOSOMAL PROTEIN S6 MODIFICATION PROTEIN"/>
    <property type="match status" value="1"/>
</dbReference>
<evidence type="ECO:0000313" key="3">
    <source>
        <dbReference type="EMBL" id="AHB49146.1"/>
    </source>
</evidence>
<feature type="domain" description="ATP-grasp" evidence="2">
    <location>
        <begin position="125"/>
        <end position="305"/>
    </location>
</feature>
<protein>
    <submittedName>
        <fullName evidence="3">Alpha-L-glutamate ligase</fullName>
    </submittedName>
</protein>
<name>V5SE36_9HYPH</name>